<dbReference type="SUPFAM" id="SSF52172">
    <property type="entry name" value="CheY-like"/>
    <property type="match status" value="1"/>
</dbReference>
<dbReference type="InterPro" id="IPR000792">
    <property type="entry name" value="Tscrpt_reg_LuxR_C"/>
</dbReference>
<name>A0A2A3YL52_9MICO</name>
<feature type="domain" description="Response regulatory" evidence="7">
    <location>
        <begin position="8"/>
        <end position="123"/>
    </location>
</feature>
<dbReference type="CDD" id="cd06170">
    <property type="entry name" value="LuxR_C_like"/>
    <property type="match status" value="1"/>
</dbReference>
<dbReference type="CDD" id="cd17535">
    <property type="entry name" value="REC_NarL-like"/>
    <property type="match status" value="1"/>
</dbReference>
<dbReference type="PROSITE" id="PS00622">
    <property type="entry name" value="HTH_LUXR_1"/>
    <property type="match status" value="1"/>
</dbReference>
<dbReference type="AlphaFoldDB" id="A0A2A3YL52"/>
<organism evidence="8 9">
    <name type="scientific">Brachybacterium alimentarium</name>
    <dbReference type="NCBI Taxonomy" id="47845"/>
    <lineage>
        <taxon>Bacteria</taxon>
        <taxon>Bacillati</taxon>
        <taxon>Actinomycetota</taxon>
        <taxon>Actinomycetes</taxon>
        <taxon>Micrococcales</taxon>
        <taxon>Dermabacteraceae</taxon>
        <taxon>Brachybacterium</taxon>
    </lineage>
</organism>
<dbReference type="GO" id="GO:0006355">
    <property type="term" value="P:regulation of DNA-templated transcription"/>
    <property type="evidence" value="ECO:0007669"/>
    <property type="project" value="InterPro"/>
</dbReference>
<dbReference type="InterPro" id="IPR011006">
    <property type="entry name" value="CheY-like_superfamily"/>
</dbReference>
<evidence type="ECO:0000256" key="1">
    <source>
        <dbReference type="ARBA" id="ARBA00022553"/>
    </source>
</evidence>
<keyword evidence="1 5" id="KW-0597">Phosphoprotein</keyword>
<evidence type="ECO:0000256" key="3">
    <source>
        <dbReference type="ARBA" id="ARBA00023125"/>
    </source>
</evidence>
<gene>
    <name evidence="8" type="ORF">CIK66_03695</name>
</gene>
<dbReference type="Pfam" id="PF00072">
    <property type="entry name" value="Response_reg"/>
    <property type="match status" value="1"/>
</dbReference>
<evidence type="ECO:0008006" key="10">
    <source>
        <dbReference type="Google" id="ProtNLM"/>
    </source>
</evidence>
<sequence length="218" mass="24059">MDRRSPIMIAIVDDDPYVRSALSAVLSATDGMTLFAVYDDGAEIVEAGTANVDVVLMDIRMPRMNGIRATQEIKKARQSPEVIMLTTFDLSEEVTESLRAGAAGYVMKDSDPTELVDAIRKVVSGQMILSPSVTRQLVDFVHDSTERRQIAQKKLRALAPREFEVAIAISEGKSNTDISVELFLSVPTVKSHVSSIFTKLDVTSRLQVALFVRDARER</sequence>
<dbReference type="SMART" id="SM00448">
    <property type="entry name" value="REC"/>
    <property type="match status" value="1"/>
</dbReference>
<dbReference type="SUPFAM" id="SSF46894">
    <property type="entry name" value="C-terminal effector domain of the bipartite response regulators"/>
    <property type="match status" value="1"/>
</dbReference>
<evidence type="ECO:0000256" key="2">
    <source>
        <dbReference type="ARBA" id="ARBA00023015"/>
    </source>
</evidence>
<dbReference type="Proteomes" id="UP000218598">
    <property type="component" value="Unassembled WGS sequence"/>
</dbReference>
<dbReference type="PANTHER" id="PTHR43214">
    <property type="entry name" value="TWO-COMPONENT RESPONSE REGULATOR"/>
    <property type="match status" value="1"/>
</dbReference>
<comment type="caution">
    <text evidence="8">The sequence shown here is derived from an EMBL/GenBank/DDBJ whole genome shotgun (WGS) entry which is preliminary data.</text>
</comment>
<dbReference type="InterPro" id="IPR039420">
    <property type="entry name" value="WalR-like"/>
</dbReference>
<dbReference type="GO" id="GO:0003677">
    <property type="term" value="F:DNA binding"/>
    <property type="evidence" value="ECO:0007669"/>
    <property type="project" value="UniProtKB-KW"/>
</dbReference>
<evidence type="ECO:0000313" key="8">
    <source>
        <dbReference type="EMBL" id="PCC40492.1"/>
    </source>
</evidence>
<dbReference type="SMART" id="SM00421">
    <property type="entry name" value="HTH_LUXR"/>
    <property type="match status" value="1"/>
</dbReference>
<dbReference type="PRINTS" id="PR00038">
    <property type="entry name" value="HTHLUXR"/>
</dbReference>
<feature type="modified residue" description="4-aspartylphosphate" evidence="5">
    <location>
        <position position="58"/>
    </location>
</feature>
<dbReference type="Pfam" id="PF00196">
    <property type="entry name" value="GerE"/>
    <property type="match status" value="1"/>
</dbReference>
<dbReference type="OrthoDB" id="9808843at2"/>
<evidence type="ECO:0000259" key="7">
    <source>
        <dbReference type="PROSITE" id="PS50110"/>
    </source>
</evidence>
<accession>A0A2A3YL52</accession>
<dbReference type="InterPro" id="IPR016032">
    <property type="entry name" value="Sig_transdc_resp-reg_C-effctor"/>
</dbReference>
<evidence type="ECO:0000256" key="4">
    <source>
        <dbReference type="ARBA" id="ARBA00023163"/>
    </source>
</evidence>
<keyword evidence="4" id="KW-0804">Transcription</keyword>
<dbReference type="InterPro" id="IPR058245">
    <property type="entry name" value="NreC/VraR/RcsB-like_REC"/>
</dbReference>
<proteinExistence type="predicted"/>
<dbReference type="PROSITE" id="PS50110">
    <property type="entry name" value="RESPONSE_REGULATORY"/>
    <property type="match status" value="1"/>
</dbReference>
<keyword evidence="9" id="KW-1185">Reference proteome</keyword>
<dbReference type="EMBL" id="NRGR01000006">
    <property type="protein sequence ID" value="PCC40492.1"/>
    <property type="molecule type" value="Genomic_DNA"/>
</dbReference>
<reference evidence="8 9" key="1">
    <citation type="journal article" date="2017" name="Elife">
        <title>Extensive horizontal gene transfer in cheese-associated bacteria.</title>
        <authorList>
            <person name="Bonham K.S."/>
            <person name="Wolfe B.E."/>
            <person name="Dutton R.J."/>
        </authorList>
    </citation>
    <scope>NUCLEOTIDE SEQUENCE [LARGE SCALE GENOMIC DNA]</scope>
    <source>
        <strain evidence="8 9">341_9</strain>
    </source>
</reference>
<dbReference type="PROSITE" id="PS50043">
    <property type="entry name" value="HTH_LUXR_2"/>
    <property type="match status" value="1"/>
</dbReference>
<keyword evidence="2" id="KW-0805">Transcription regulation</keyword>
<keyword evidence="3" id="KW-0238">DNA-binding</keyword>
<evidence type="ECO:0000256" key="5">
    <source>
        <dbReference type="PROSITE-ProRule" id="PRU00169"/>
    </source>
</evidence>
<dbReference type="GO" id="GO:0000160">
    <property type="term" value="P:phosphorelay signal transduction system"/>
    <property type="evidence" value="ECO:0007669"/>
    <property type="project" value="InterPro"/>
</dbReference>
<dbReference type="InterPro" id="IPR001789">
    <property type="entry name" value="Sig_transdc_resp-reg_receiver"/>
</dbReference>
<dbReference type="RefSeq" id="WP_096196593.1">
    <property type="nucleotide sequence ID" value="NZ_BAAAIQ010000016.1"/>
</dbReference>
<protein>
    <recommendedName>
        <fullName evidence="10">DNA-binding response regulator</fullName>
    </recommendedName>
</protein>
<dbReference type="PANTHER" id="PTHR43214:SF24">
    <property type="entry name" value="TRANSCRIPTIONAL REGULATORY PROTEIN NARL-RELATED"/>
    <property type="match status" value="1"/>
</dbReference>
<dbReference type="Gene3D" id="3.40.50.2300">
    <property type="match status" value="1"/>
</dbReference>
<feature type="domain" description="HTH luxR-type" evidence="6">
    <location>
        <begin position="151"/>
        <end position="216"/>
    </location>
</feature>
<evidence type="ECO:0000313" key="9">
    <source>
        <dbReference type="Proteomes" id="UP000218598"/>
    </source>
</evidence>
<evidence type="ECO:0000259" key="6">
    <source>
        <dbReference type="PROSITE" id="PS50043"/>
    </source>
</evidence>